<protein>
    <recommendedName>
        <fullName evidence="1">glutathione transferase</fullName>
        <ecNumber evidence="1">2.5.1.18</ecNumber>
    </recommendedName>
</protein>
<dbReference type="InterPro" id="IPR036282">
    <property type="entry name" value="Glutathione-S-Trfase_C_sf"/>
</dbReference>
<dbReference type="Gene3D" id="1.20.1050.10">
    <property type="match status" value="1"/>
</dbReference>
<feature type="domain" description="GST N-terminal" evidence="3">
    <location>
        <begin position="1"/>
        <end position="81"/>
    </location>
</feature>
<dbReference type="RefSeq" id="WP_055116957.1">
    <property type="nucleotide sequence ID" value="NZ_CXWA01000003.1"/>
</dbReference>
<dbReference type="GO" id="GO:0005737">
    <property type="term" value="C:cytoplasm"/>
    <property type="evidence" value="ECO:0007669"/>
    <property type="project" value="TreeGrafter"/>
</dbReference>
<dbReference type="SFLD" id="SFLDS00019">
    <property type="entry name" value="Glutathione_Transferase_(cytos"/>
    <property type="match status" value="1"/>
</dbReference>
<dbReference type="Proteomes" id="UP000049983">
    <property type="component" value="Unassembled WGS sequence"/>
</dbReference>
<dbReference type="InterPro" id="IPR036249">
    <property type="entry name" value="Thioredoxin-like_sf"/>
</dbReference>
<dbReference type="PANTHER" id="PTHR43900">
    <property type="entry name" value="GLUTATHIONE S-TRANSFERASE RHO"/>
    <property type="match status" value="1"/>
</dbReference>
<dbReference type="Pfam" id="PF13417">
    <property type="entry name" value="GST_N_3"/>
    <property type="match status" value="1"/>
</dbReference>
<reference evidence="6" key="1">
    <citation type="submission" date="2015-07" db="EMBL/GenBank/DDBJ databases">
        <authorList>
            <person name="Rodrigo-Torres Lidia"/>
            <person name="Arahal R.David."/>
        </authorList>
    </citation>
    <scope>NUCLEOTIDE SEQUENCE [LARGE SCALE GENOMIC DNA]</scope>
    <source>
        <strain evidence="6">CECT 5096</strain>
    </source>
</reference>
<dbReference type="OrthoDB" id="9797500at2"/>
<keyword evidence="2" id="KW-0808">Transferase</keyword>
<dbReference type="SFLD" id="SFLDG00358">
    <property type="entry name" value="Main_(cytGST)"/>
    <property type="match status" value="1"/>
</dbReference>
<evidence type="ECO:0000313" key="5">
    <source>
        <dbReference type="EMBL" id="CTQ64776.1"/>
    </source>
</evidence>
<dbReference type="PROSITE" id="PS50405">
    <property type="entry name" value="GST_CTER"/>
    <property type="match status" value="1"/>
</dbReference>
<dbReference type="SUPFAM" id="SSF47616">
    <property type="entry name" value="GST C-terminal domain-like"/>
    <property type="match status" value="1"/>
</dbReference>
<dbReference type="EMBL" id="CXWC01000001">
    <property type="protein sequence ID" value="CTQ64776.1"/>
    <property type="molecule type" value="Genomic_DNA"/>
</dbReference>
<dbReference type="Pfam" id="PF00043">
    <property type="entry name" value="GST_C"/>
    <property type="match status" value="1"/>
</dbReference>
<dbReference type="PROSITE" id="PS50404">
    <property type="entry name" value="GST_NTER"/>
    <property type="match status" value="1"/>
</dbReference>
<dbReference type="EC" id="2.5.1.18" evidence="1"/>
<dbReference type="InterPro" id="IPR004046">
    <property type="entry name" value="GST_C"/>
</dbReference>
<proteinExistence type="predicted"/>
<name>A0A0M6Z980_9HYPH</name>
<evidence type="ECO:0000259" key="4">
    <source>
        <dbReference type="PROSITE" id="PS50405"/>
    </source>
</evidence>
<dbReference type="STRING" id="311410.LA5095_03151"/>
<dbReference type="InterPro" id="IPR004045">
    <property type="entry name" value="Glutathione_S-Trfase_N"/>
</dbReference>
<gene>
    <name evidence="5" type="primary">sspA_1</name>
    <name evidence="5" type="ORF">LA5096_00518</name>
</gene>
<accession>A0A0M6Z980</accession>
<dbReference type="CDD" id="cd00299">
    <property type="entry name" value="GST_C_family"/>
    <property type="match status" value="1"/>
</dbReference>
<sequence>MIELFGSDYSVYVRSARLTLEEKGIDYTLCPIDVFAPGGPPDSYLALNPFAKIPTLRHGTFVIYETGAILRYVDEQLEGPALQPDDIQVRARMNQILSILDAYAYSTLVWEIYVERVVKPRDGSAPDEVRISSAIGQARRIVTALEELTRSGPFLLGNQLTLADCHAASMMHLFQQAEEGALLLKSAPVLSRWLEMFRSRASFVKTAPTAGD</sequence>
<dbReference type="InterPro" id="IPR010987">
    <property type="entry name" value="Glutathione-S-Trfase_C-like"/>
</dbReference>
<organism evidence="5 6">
    <name type="scientific">Roseibium album</name>
    <dbReference type="NCBI Taxonomy" id="311410"/>
    <lineage>
        <taxon>Bacteria</taxon>
        <taxon>Pseudomonadati</taxon>
        <taxon>Pseudomonadota</taxon>
        <taxon>Alphaproteobacteria</taxon>
        <taxon>Hyphomicrobiales</taxon>
        <taxon>Stappiaceae</taxon>
        <taxon>Roseibium</taxon>
    </lineage>
</organism>
<evidence type="ECO:0000313" key="6">
    <source>
        <dbReference type="Proteomes" id="UP000049983"/>
    </source>
</evidence>
<dbReference type="GO" id="GO:0043295">
    <property type="term" value="F:glutathione binding"/>
    <property type="evidence" value="ECO:0007669"/>
    <property type="project" value="TreeGrafter"/>
</dbReference>
<feature type="domain" description="GST C-terminal" evidence="4">
    <location>
        <begin position="86"/>
        <end position="212"/>
    </location>
</feature>
<evidence type="ECO:0000256" key="2">
    <source>
        <dbReference type="ARBA" id="ARBA00022679"/>
    </source>
</evidence>
<evidence type="ECO:0000259" key="3">
    <source>
        <dbReference type="PROSITE" id="PS50404"/>
    </source>
</evidence>
<dbReference type="PANTHER" id="PTHR43900:SF3">
    <property type="entry name" value="GLUTATHIONE S-TRANSFERASE RHO"/>
    <property type="match status" value="1"/>
</dbReference>
<dbReference type="InterPro" id="IPR040079">
    <property type="entry name" value="Glutathione_S-Trfase"/>
</dbReference>
<dbReference type="GeneID" id="97667972"/>
<dbReference type="AlphaFoldDB" id="A0A0M6Z980"/>
<keyword evidence="6" id="KW-1185">Reference proteome</keyword>
<dbReference type="GO" id="GO:0004364">
    <property type="term" value="F:glutathione transferase activity"/>
    <property type="evidence" value="ECO:0007669"/>
    <property type="project" value="UniProtKB-EC"/>
</dbReference>
<dbReference type="SUPFAM" id="SSF52833">
    <property type="entry name" value="Thioredoxin-like"/>
    <property type="match status" value="1"/>
</dbReference>
<dbReference type="Gene3D" id="3.40.30.10">
    <property type="entry name" value="Glutaredoxin"/>
    <property type="match status" value="1"/>
</dbReference>
<evidence type="ECO:0000256" key="1">
    <source>
        <dbReference type="ARBA" id="ARBA00012452"/>
    </source>
</evidence>